<name>A0A0E9UTH3_ANGAN</name>
<reference evidence="1" key="2">
    <citation type="journal article" date="2015" name="Fish Shellfish Immunol.">
        <title>Early steps in the European eel (Anguilla anguilla)-Vibrio vulnificus interaction in the gills: Role of the RtxA13 toxin.</title>
        <authorList>
            <person name="Callol A."/>
            <person name="Pajuelo D."/>
            <person name="Ebbesson L."/>
            <person name="Teles M."/>
            <person name="MacKenzie S."/>
            <person name="Amaro C."/>
        </authorList>
    </citation>
    <scope>NUCLEOTIDE SEQUENCE</scope>
</reference>
<protein>
    <submittedName>
        <fullName evidence="1">Uncharacterized protein</fullName>
    </submittedName>
</protein>
<proteinExistence type="predicted"/>
<sequence>MRTVLFSEWRLSVSLISTVWRMPV</sequence>
<reference evidence="1" key="1">
    <citation type="submission" date="2014-11" db="EMBL/GenBank/DDBJ databases">
        <authorList>
            <person name="Amaro Gonzalez C."/>
        </authorList>
    </citation>
    <scope>NUCLEOTIDE SEQUENCE</scope>
</reference>
<dbReference type="AlphaFoldDB" id="A0A0E9UTH3"/>
<evidence type="ECO:0000313" key="1">
    <source>
        <dbReference type="EMBL" id="JAH68233.1"/>
    </source>
</evidence>
<accession>A0A0E9UTH3</accession>
<organism evidence="1">
    <name type="scientific">Anguilla anguilla</name>
    <name type="common">European freshwater eel</name>
    <name type="synonym">Muraena anguilla</name>
    <dbReference type="NCBI Taxonomy" id="7936"/>
    <lineage>
        <taxon>Eukaryota</taxon>
        <taxon>Metazoa</taxon>
        <taxon>Chordata</taxon>
        <taxon>Craniata</taxon>
        <taxon>Vertebrata</taxon>
        <taxon>Euteleostomi</taxon>
        <taxon>Actinopterygii</taxon>
        <taxon>Neopterygii</taxon>
        <taxon>Teleostei</taxon>
        <taxon>Anguilliformes</taxon>
        <taxon>Anguillidae</taxon>
        <taxon>Anguilla</taxon>
    </lineage>
</organism>
<dbReference type="EMBL" id="GBXM01040344">
    <property type="protein sequence ID" value="JAH68233.1"/>
    <property type="molecule type" value="Transcribed_RNA"/>
</dbReference>